<sequence length="457" mass="52727">MRQSPGTPHTAKINTSRSSLESSTSCKANYEITLVTPMYGGGYIAGRIDTDHIIRESSIRGQLRFWWRATRGAKYTNVFDLRKHEIEIFGDTTLPSNIRVTVILKNDKEHSSKHNTMIFPKYALFFGNESNKSEALKTCGITFFLTINYKNSELKPEVEAALWAWINFGGLGSRTRRGCGSLYSPQFSPKREDIHNGQFMSWFEHELSMRDISELQPGTYREWPTLSRKMKVRTHSSSVNKNWHEVIEAYKLFRGRANKNNLKRSFWPEADSIRALTDTSHPKHKIPFPEEKEKLIAFPRAEFGLPIIFKFRKNDADVKNGIEQDPKDTELLPVDRERLTSPVILKPLAYSKTGAIGVIAVLNHPPLEEVELKQKGQRLKELKEGQYNSGQTLKHNGEGLLKKLKVKHRVVYKQNPLWKHGHTFYNSAIEAFLDSWEVRKFCQSTNFEQDKKHYKGK</sequence>
<dbReference type="RefSeq" id="WP_209858228.1">
    <property type="nucleotide sequence ID" value="NZ_JAGGLD010000001.1"/>
</dbReference>
<keyword evidence="4" id="KW-1185">Reference proteome</keyword>
<dbReference type="Pfam" id="PF03787">
    <property type="entry name" value="RAMPs"/>
    <property type="match status" value="1"/>
</dbReference>
<dbReference type="InterPro" id="IPR007522">
    <property type="entry name" value="CRISPR-assoc_prot_TM1795"/>
</dbReference>
<reference evidence="3 4" key="1">
    <citation type="submission" date="2021-03" db="EMBL/GenBank/DDBJ databases">
        <title>Genomic Encyclopedia of Type Strains, Phase IV (KMG-IV): sequencing the most valuable type-strain genomes for metagenomic binning, comparative biology and taxonomic classification.</title>
        <authorList>
            <person name="Goeker M."/>
        </authorList>
    </citation>
    <scope>NUCLEOTIDE SEQUENCE [LARGE SCALE GENOMIC DNA]</scope>
    <source>
        <strain evidence="3 4">DSM 26806</strain>
    </source>
</reference>
<evidence type="ECO:0000313" key="4">
    <source>
        <dbReference type="Proteomes" id="UP001519288"/>
    </source>
</evidence>
<gene>
    <name evidence="3" type="ORF">J2Z69_000105</name>
</gene>
<keyword evidence="1" id="KW-0051">Antiviral defense</keyword>
<evidence type="ECO:0000256" key="1">
    <source>
        <dbReference type="ARBA" id="ARBA00023118"/>
    </source>
</evidence>
<feature type="domain" description="CRISPR type III-associated protein" evidence="2">
    <location>
        <begin position="31"/>
        <end position="182"/>
    </location>
</feature>
<dbReference type="NCBIfam" id="TIGR01894">
    <property type="entry name" value="cas_TM1795_cmr1"/>
    <property type="match status" value="1"/>
</dbReference>
<evidence type="ECO:0000313" key="3">
    <source>
        <dbReference type="EMBL" id="MBP1999086.1"/>
    </source>
</evidence>
<dbReference type="Proteomes" id="UP001519288">
    <property type="component" value="Unassembled WGS sequence"/>
</dbReference>
<evidence type="ECO:0000259" key="2">
    <source>
        <dbReference type="Pfam" id="PF03787"/>
    </source>
</evidence>
<proteinExistence type="predicted"/>
<dbReference type="InterPro" id="IPR005537">
    <property type="entry name" value="RAMP_III_fam"/>
</dbReference>
<dbReference type="EMBL" id="JAGGLD010000001">
    <property type="protein sequence ID" value="MBP1999086.1"/>
    <property type="molecule type" value="Genomic_DNA"/>
</dbReference>
<comment type="caution">
    <text evidence="3">The sequence shown here is derived from an EMBL/GenBank/DDBJ whole genome shotgun (WGS) entry which is preliminary data.</text>
</comment>
<organism evidence="3 4">
    <name type="scientific">Paenibacillus shirakamiensis</name>
    <dbReference type="NCBI Taxonomy" id="1265935"/>
    <lineage>
        <taxon>Bacteria</taxon>
        <taxon>Bacillati</taxon>
        <taxon>Bacillota</taxon>
        <taxon>Bacilli</taxon>
        <taxon>Bacillales</taxon>
        <taxon>Paenibacillaceae</taxon>
        <taxon>Paenibacillus</taxon>
    </lineage>
</organism>
<name>A0ABS4JBJ2_9BACL</name>
<accession>A0ABS4JBJ2</accession>
<protein>
    <submittedName>
        <fullName evidence="3">CRISPR-associated protein Cmr1</fullName>
    </submittedName>
</protein>